<sequence>MSPKFMKLILLAMILALQFHELKCCVEEERVGLLQFKEFIESEGYDADHLFPSWSGDPLSDCCSWERVTCNSSTGRVIQLSLNNTRKYAMEHIRYSYDSNWYVNLALFQPFVHLTTLDLSFNAIGGWIENQGGFGSYLRLKKLETLDLSQNKLNKSSLKQLSALTSLKSLNLSGNNMGGALFDNWEGRFQRPRETIPVQDSRNLSKLKELKYLYLSWNAMNKDSMKFLGSLPSLVYLDLSLNTLEGPLSGVELENLKNLKVLNLYWNYLNGTLPIQELMGFSSLEILDLSYNNLEGSIPPNIGNLSSLKAFSVARNLLAASLPSGTSLYVSTFLAFWLL</sequence>
<evidence type="ECO:0000259" key="13">
    <source>
        <dbReference type="Pfam" id="PF08263"/>
    </source>
</evidence>
<keyword evidence="9" id="KW-0472">Membrane</keyword>
<gene>
    <name evidence="14" type="ORF">GOBAR_AA31290</name>
</gene>
<dbReference type="GO" id="GO:0005886">
    <property type="term" value="C:plasma membrane"/>
    <property type="evidence" value="ECO:0007669"/>
    <property type="project" value="UniProtKB-SubCell"/>
</dbReference>
<evidence type="ECO:0000313" key="14">
    <source>
        <dbReference type="EMBL" id="PPR89391.1"/>
    </source>
</evidence>
<proteinExistence type="inferred from homology"/>
<evidence type="ECO:0000313" key="15">
    <source>
        <dbReference type="Proteomes" id="UP000239757"/>
    </source>
</evidence>
<dbReference type="Pfam" id="PF13516">
    <property type="entry name" value="LRR_6"/>
    <property type="match status" value="1"/>
</dbReference>
<dbReference type="Pfam" id="PF13855">
    <property type="entry name" value="LRR_8"/>
    <property type="match status" value="1"/>
</dbReference>
<dbReference type="AlphaFoldDB" id="A0A2P5WE93"/>
<organism evidence="14 15">
    <name type="scientific">Gossypium barbadense</name>
    <name type="common">Sea Island cotton</name>
    <name type="synonym">Hibiscus barbadensis</name>
    <dbReference type="NCBI Taxonomy" id="3634"/>
    <lineage>
        <taxon>Eukaryota</taxon>
        <taxon>Viridiplantae</taxon>
        <taxon>Streptophyta</taxon>
        <taxon>Embryophyta</taxon>
        <taxon>Tracheophyta</taxon>
        <taxon>Spermatophyta</taxon>
        <taxon>Magnoliopsida</taxon>
        <taxon>eudicotyledons</taxon>
        <taxon>Gunneridae</taxon>
        <taxon>Pentapetalae</taxon>
        <taxon>rosids</taxon>
        <taxon>malvids</taxon>
        <taxon>Malvales</taxon>
        <taxon>Malvaceae</taxon>
        <taxon>Malvoideae</taxon>
        <taxon>Gossypium</taxon>
    </lineage>
</organism>
<dbReference type="Proteomes" id="UP000239757">
    <property type="component" value="Unassembled WGS sequence"/>
</dbReference>
<evidence type="ECO:0000256" key="10">
    <source>
        <dbReference type="ARBA" id="ARBA00023170"/>
    </source>
</evidence>
<evidence type="ECO:0000256" key="8">
    <source>
        <dbReference type="ARBA" id="ARBA00022989"/>
    </source>
</evidence>
<dbReference type="InterPro" id="IPR001611">
    <property type="entry name" value="Leu-rich_rpt"/>
</dbReference>
<evidence type="ECO:0000256" key="11">
    <source>
        <dbReference type="ARBA" id="ARBA00023180"/>
    </source>
</evidence>
<comment type="subcellular location">
    <subcellularLocation>
        <location evidence="1">Cell membrane</location>
        <topology evidence="1">Single-pass type I membrane protein</topology>
    </subcellularLocation>
</comment>
<dbReference type="PANTHER" id="PTHR48052:SF8">
    <property type="entry name" value="LRR RECEPTOR-LIKE SERINE_THREONINE-PROTEIN KINASE FLS2"/>
    <property type="match status" value="1"/>
</dbReference>
<evidence type="ECO:0000256" key="7">
    <source>
        <dbReference type="ARBA" id="ARBA00022737"/>
    </source>
</evidence>
<keyword evidence="8" id="KW-1133">Transmembrane helix</keyword>
<dbReference type="PRINTS" id="PR00019">
    <property type="entry name" value="LEURICHRPT"/>
</dbReference>
<dbReference type="InterPro" id="IPR013210">
    <property type="entry name" value="LRR_N_plant-typ"/>
</dbReference>
<dbReference type="SMART" id="SM00369">
    <property type="entry name" value="LRR_TYP"/>
    <property type="match status" value="4"/>
</dbReference>
<evidence type="ECO:0000256" key="6">
    <source>
        <dbReference type="ARBA" id="ARBA00022729"/>
    </source>
</evidence>
<evidence type="ECO:0000256" key="1">
    <source>
        <dbReference type="ARBA" id="ARBA00004251"/>
    </source>
</evidence>
<evidence type="ECO:0000256" key="3">
    <source>
        <dbReference type="ARBA" id="ARBA00022475"/>
    </source>
</evidence>
<dbReference type="PROSITE" id="PS51450">
    <property type="entry name" value="LRR"/>
    <property type="match status" value="2"/>
</dbReference>
<evidence type="ECO:0000256" key="12">
    <source>
        <dbReference type="SAM" id="SignalP"/>
    </source>
</evidence>
<protein>
    <recommendedName>
        <fullName evidence="13">Leucine-rich repeat-containing N-terminal plant-type domain-containing protein</fullName>
    </recommendedName>
</protein>
<keyword evidence="5" id="KW-0812">Transmembrane</keyword>
<dbReference type="EMBL" id="KZ667968">
    <property type="protein sequence ID" value="PPR89391.1"/>
    <property type="molecule type" value="Genomic_DNA"/>
</dbReference>
<feature type="domain" description="Leucine-rich repeat-containing N-terminal plant-type" evidence="13">
    <location>
        <begin position="28"/>
        <end position="71"/>
    </location>
</feature>
<feature type="signal peptide" evidence="12">
    <location>
        <begin position="1"/>
        <end position="24"/>
    </location>
</feature>
<feature type="chain" id="PRO_5015171733" description="Leucine-rich repeat-containing N-terminal plant-type domain-containing protein" evidence="12">
    <location>
        <begin position="25"/>
        <end position="339"/>
    </location>
</feature>
<keyword evidence="10" id="KW-0675">Receptor</keyword>
<evidence type="ECO:0000256" key="2">
    <source>
        <dbReference type="ARBA" id="ARBA00009592"/>
    </source>
</evidence>
<evidence type="ECO:0000256" key="5">
    <source>
        <dbReference type="ARBA" id="ARBA00022692"/>
    </source>
</evidence>
<name>A0A2P5WE93_GOSBA</name>
<dbReference type="SUPFAM" id="SSF52058">
    <property type="entry name" value="L domain-like"/>
    <property type="match status" value="1"/>
</dbReference>
<keyword evidence="7" id="KW-0677">Repeat</keyword>
<dbReference type="InterPro" id="IPR032675">
    <property type="entry name" value="LRR_dom_sf"/>
</dbReference>
<comment type="similarity">
    <text evidence="2">Belongs to the RLP family.</text>
</comment>
<dbReference type="OrthoDB" id="973305at2759"/>
<evidence type="ECO:0000256" key="4">
    <source>
        <dbReference type="ARBA" id="ARBA00022614"/>
    </source>
</evidence>
<dbReference type="PANTHER" id="PTHR48052">
    <property type="entry name" value="UNNAMED PRODUCT"/>
    <property type="match status" value="1"/>
</dbReference>
<keyword evidence="4" id="KW-0433">Leucine-rich repeat</keyword>
<evidence type="ECO:0000256" key="9">
    <source>
        <dbReference type="ARBA" id="ARBA00023136"/>
    </source>
</evidence>
<keyword evidence="6 12" id="KW-0732">Signal</keyword>
<dbReference type="Pfam" id="PF08263">
    <property type="entry name" value="LRRNT_2"/>
    <property type="match status" value="1"/>
</dbReference>
<keyword evidence="11" id="KW-0325">Glycoprotein</keyword>
<dbReference type="Pfam" id="PF00560">
    <property type="entry name" value="LRR_1"/>
    <property type="match status" value="1"/>
</dbReference>
<dbReference type="InterPro" id="IPR003591">
    <property type="entry name" value="Leu-rich_rpt_typical-subtyp"/>
</dbReference>
<dbReference type="SMART" id="SM00365">
    <property type="entry name" value="LRR_SD22"/>
    <property type="match status" value="4"/>
</dbReference>
<reference evidence="14 15" key="1">
    <citation type="submission" date="2015-01" db="EMBL/GenBank/DDBJ databases">
        <title>Genome of allotetraploid Gossypium barbadense reveals genomic plasticity and fiber elongation in cotton evolution.</title>
        <authorList>
            <person name="Chen X."/>
            <person name="Liu X."/>
            <person name="Zhao B."/>
            <person name="Zheng H."/>
            <person name="Hu Y."/>
            <person name="Lu G."/>
            <person name="Yang C."/>
            <person name="Chen J."/>
            <person name="Shan C."/>
            <person name="Zhang L."/>
            <person name="Zhou Y."/>
            <person name="Wang L."/>
            <person name="Guo W."/>
            <person name="Bai Y."/>
            <person name="Ruan J."/>
            <person name="Shangguan X."/>
            <person name="Mao Y."/>
            <person name="Jiang J."/>
            <person name="Zhu Y."/>
            <person name="Lei J."/>
            <person name="Kang H."/>
            <person name="Chen S."/>
            <person name="He X."/>
            <person name="Wang R."/>
            <person name="Wang Y."/>
            <person name="Chen J."/>
            <person name="Wang L."/>
            <person name="Yu S."/>
            <person name="Wang B."/>
            <person name="Wei J."/>
            <person name="Song S."/>
            <person name="Lu X."/>
            <person name="Gao Z."/>
            <person name="Gu W."/>
            <person name="Deng X."/>
            <person name="Ma D."/>
            <person name="Wang S."/>
            <person name="Liang W."/>
            <person name="Fang L."/>
            <person name="Cai C."/>
            <person name="Zhu X."/>
            <person name="Zhou B."/>
            <person name="Zhang Y."/>
            <person name="Chen Z."/>
            <person name="Xu S."/>
            <person name="Zhu R."/>
            <person name="Wang S."/>
            <person name="Zhang T."/>
            <person name="Zhao G."/>
        </authorList>
    </citation>
    <scope>NUCLEOTIDE SEQUENCE [LARGE SCALE GENOMIC DNA]</scope>
    <source>
        <strain evidence="15">cv. Xinhai21</strain>
        <tissue evidence="14">Leaf</tissue>
    </source>
</reference>
<dbReference type="Gene3D" id="3.80.10.10">
    <property type="entry name" value="Ribonuclease Inhibitor"/>
    <property type="match status" value="3"/>
</dbReference>
<keyword evidence="3" id="KW-1003">Cell membrane</keyword>
<accession>A0A2P5WE93</accession>